<evidence type="ECO:0000313" key="8">
    <source>
        <dbReference type="EMBL" id="MBB2958840.1"/>
    </source>
</evidence>
<protein>
    <submittedName>
        <fullName evidence="8">Cell wall-associated NlpC family hydrolase</fullName>
    </submittedName>
</protein>
<name>A0A7W4UQN3_9MICO</name>
<proteinExistence type="inferred from homology"/>
<evidence type="ECO:0000256" key="4">
    <source>
        <dbReference type="ARBA" id="ARBA00022807"/>
    </source>
</evidence>
<keyword evidence="6" id="KW-0812">Transmembrane</keyword>
<dbReference type="InterPro" id="IPR000064">
    <property type="entry name" value="NLP_P60_dom"/>
</dbReference>
<dbReference type="GO" id="GO:0006508">
    <property type="term" value="P:proteolysis"/>
    <property type="evidence" value="ECO:0007669"/>
    <property type="project" value="UniProtKB-KW"/>
</dbReference>
<evidence type="ECO:0000256" key="2">
    <source>
        <dbReference type="ARBA" id="ARBA00022670"/>
    </source>
</evidence>
<evidence type="ECO:0000256" key="1">
    <source>
        <dbReference type="ARBA" id="ARBA00007074"/>
    </source>
</evidence>
<keyword evidence="3 8" id="KW-0378">Hydrolase</keyword>
<gene>
    <name evidence="8" type="ORF">FHX72_002986</name>
</gene>
<dbReference type="AlphaFoldDB" id="A0A7W4UQN3"/>
<feature type="region of interest" description="Disordered" evidence="5">
    <location>
        <begin position="233"/>
        <end position="293"/>
    </location>
</feature>
<dbReference type="EMBL" id="JACHWJ010000004">
    <property type="protein sequence ID" value="MBB2958840.1"/>
    <property type="molecule type" value="Genomic_DNA"/>
</dbReference>
<dbReference type="Gene3D" id="3.90.1720.10">
    <property type="entry name" value="endopeptidase domain like (from Nostoc punctiforme)"/>
    <property type="match status" value="1"/>
</dbReference>
<dbReference type="RefSeq" id="WP_183625977.1">
    <property type="nucleotide sequence ID" value="NZ_JACHWJ010000004.1"/>
</dbReference>
<dbReference type="SUPFAM" id="SSF54001">
    <property type="entry name" value="Cysteine proteinases"/>
    <property type="match status" value="1"/>
</dbReference>
<comment type="similarity">
    <text evidence="1">Belongs to the peptidase C40 family.</text>
</comment>
<sequence length="395" mass="39255">MSTSSTPPTKSTKVLTRREARAIERQTGVRPAAAPITPAAVAGVSAPVIQASVAEIASAAPAFSSSSAPAPAAHDTARIERNKHGSLVSVLPVAPTAGREPLGYDAVGDDAPTAEVINISEAFTGRPVSIRAAKPAALVARGRRRTAASFAAAATVAAAATAGIVVPAAVADGQSEVQSQANLVAATSPEASATTPDADPVPAAEDTSGEEAALVAAPEVAVDRTDSTVVSISSDDLAAVAETPTPAPTPEATQEPVAESSTSSSTSSGGGTSGQNTSTSSSSGASEAAPSGNVDTSSLIAAAHSYVGSYFPACTDLTKAVYATQGISLSGSVSNQIAGARQTSNPQPGDLVVQPGAHLGIYAGDGMVIDSPGYGGKVVQYRSIWWSNPVYYTFN</sequence>
<feature type="compositionally biased region" description="Low complexity" evidence="5">
    <location>
        <begin position="185"/>
        <end position="220"/>
    </location>
</feature>
<evidence type="ECO:0000256" key="6">
    <source>
        <dbReference type="SAM" id="Phobius"/>
    </source>
</evidence>
<organism evidence="8 9">
    <name type="scientific">Pseudoclavibacter helvolus</name>
    <dbReference type="NCBI Taxonomy" id="255205"/>
    <lineage>
        <taxon>Bacteria</taxon>
        <taxon>Bacillati</taxon>
        <taxon>Actinomycetota</taxon>
        <taxon>Actinomycetes</taxon>
        <taxon>Micrococcales</taxon>
        <taxon>Microbacteriaceae</taxon>
        <taxon>Pseudoclavibacter</taxon>
    </lineage>
</organism>
<reference evidence="8 9" key="1">
    <citation type="submission" date="2020-08" db="EMBL/GenBank/DDBJ databases">
        <title>Sequencing the genomes of 1000 actinobacteria strains.</title>
        <authorList>
            <person name="Klenk H.-P."/>
        </authorList>
    </citation>
    <scope>NUCLEOTIDE SEQUENCE [LARGE SCALE GENOMIC DNA]</scope>
    <source>
        <strain evidence="8 9">DSM 20419</strain>
    </source>
</reference>
<feature type="domain" description="NlpC/P60" evidence="7">
    <location>
        <begin position="314"/>
        <end position="381"/>
    </location>
</feature>
<accession>A0A7W4UQN3</accession>
<keyword evidence="6" id="KW-0472">Membrane</keyword>
<evidence type="ECO:0000256" key="3">
    <source>
        <dbReference type="ARBA" id="ARBA00022801"/>
    </source>
</evidence>
<evidence type="ECO:0000259" key="7">
    <source>
        <dbReference type="Pfam" id="PF00877"/>
    </source>
</evidence>
<evidence type="ECO:0000256" key="5">
    <source>
        <dbReference type="SAM" id="MobiDB-lite"/>
    </source>
</evidence>
<evidence type="ECO:0000313" key="9">
    <source>
        <dbReference type="Proteomes" id="UP000545286"/>
    </source>
</evidence>
<keyword evidence="2" id="KW-0645">Protease</keyword>
<keyword evidence="9" id="KW-1185">Reference proteome</keyword>
<comment type="caution">
    <text evidence="8">The sequence shown here is derived from an EMBL/GenBank/DDBJ whole genome shotgun (WGS) entry which is preliminary data.</text>
</comment>
<dbReference type="Pfam" id="PF00877">
    <property type="entry name" value="NLPC_P60"/>
    <property type="match status" value="1"/>
</dbReference>
<dbReference type="InterPro" id="IPR038765">
    <property type="entry name" value="Papain-like_cys_pep_sf"/>
</dbReference>
<feature type="region of interest" description="Disordered" evidence="5">
    <location>
        <begin position="181"/>
        <end position="220"/>
    </location>
</feature>
<dbReference type="GO" id="GO:0008234">
    <property type="term" value="F:cysteine-type peptidase activity"/>
    <property type="evidence" value="ECO:0007669"/>
    <property type="project" value="UniProtKB-KW"/>
</dbReference>
<feature type="compositionally biased region" description="Low complexity" evidence="5">
    <location>
        <begin position="274"/>
        <end position="286"/>
    </location>
</feature>
<feature type="transmembrane region" description="Helical" evidence="6">
    <location>
        <begin position="150"/>
        <end position="170"/>
    </location>
</feature>
<feature type="compositionally biased region" description="Low complexity" evidence="5">
    <location>
        <begin position="233"/>
        <end position="267"/>
    </location>
</feature>
<keyword evidence="6" id="KW-1133">Transmembrane helix</keyword>
<dbReference type="Proteomes" id="UP000545286">
    <property type="component" value="Unassembled WGS sequence"/>
</dbReference>
<keyword evidence="4" id="KW-0788">Thiol protease</keyword>